<reference evidence="2" key="1">
    <citation type="submission" date="2019-10" db="EMBL/GenBank/DDBJ databases">
        <authorList>
            <person name="Nor Muhammad N."/>
        </authorList>
    </citation>
    <scope>NUCLEOTIDE SEQUENCE</scope>
</reference>
<evidence type="ECO:0000256" key="1">
    <source>
        <dbReference type="SAM" id="MobiDB-lite"/>
    </source>
</evidence>
<organism evidence="2">
    <name type="scientific">Ganoderma boninense</name>
    <dbReference type="NCBI Taxonomy" id="34458"/>
    <lineage>
        <taxon>Eukaryota</taxon>
        <taxon>Fungi</taxon>
        <taxon>Dikarya</taxon>
        <taxon>Basidiomycota</taxon>
        <taxon>Agaricomycotina</taxon>
        <taxon>Agaricomycetes</taxon>
        <taxon>Polyporales</taxon>
        <taxon>Polyporaceae</taxon>
        <taxon>Ganoderma</taxon>
    </lineage>
</organism>
<dbReference type="GO" id="GO:0003862">
    <property type="term" value="F:3-isopropylmalate dehydrogenase activity"/>
    <property type="evidence" value="ECO:0007669"/>
    <property type="project" value="UniProtKB-EC"/>
</dbReference>
<feature type="region of interest" description="Disordered" evidence="1">
    <location>
        <begin position="151"/>
        <end position="204"/>
    </location>
</feature>
<accession>A0A5K1JU10</accession>
<keyword evidence="2" id="KW-0560">Oxidoreductase</keyword>
<evidence type="ECO:0000313" key="2">
    <source>
        <dbReference type="EMBL" id="VWO95214.1"/>
    </source>
</evidence>
<proteinExistence type="predicted"/>
<name>A0A5K1JU10_9APHY</name>
<dbReference type="EC" id="1.1.1.85" evidence="2"/>
<sequence length="220" mass="24072">MYVTPRALYRRTLTSISSPSRPVPLPQRPLRLPSPPYKNPIIRFGSPMSSFRPLYQTANSQWRALSAGAPVPPTSAFSYITKALRQTAPNIVGALRLLAESFPPKELNEKGFSLYADFRPQSEGWGQRGEVRCSTILGLRKFSGESAESDGLATNLRDAPSAVDSIVQLEPPPRESGEAARASGDPPPKKPRRESSEPDEYDAALDDDALFGEFDLSSIP</sequence>
<dbReference type="AlphaFoldDB" id="A0A5K1JU10"/>
<protein>
    <submittedName>
        <fullName evidence="2">3-isopropylmalate dehydrogenase (3-IPM-DH) (IMDH) )</fullName>
        <ecNumber evidence="2">1.1.1.85</ecNumber>
    </submittedName>
</protein>
<dbReference type="EMBL" id="LR724607">
    <property type="protein sequence ID" value="VWO95214.1"/>
    <property type="molecule type" value="Genomic_DNA"/>
</dbReference>
<gene>
    <name evidence="2" type="primary">P04173</name>
</gene>